<dbReference type="InterPro" id="IPR006977">
    <property type="entry name" value="Yip1_dom"/>
</dbReference>
<evidence type="ECO:0000256" key="6">
    <source>
        <dbReference type="RuleBase" id="RU361264"/>
    </source>
</evidence>
<evidence type="ECO:0000256" key="3">
    <source>
        <dbReference type="ARBA" id="ARBA00022692"/>
    </source>
</evidence>
<evidence type="ECO:0000256" key="7">
    <source>
        <dbReference type="SAM" id="MobiDB-lite"/>
    </source>
</evidence>
<evidence type="ECO:0000313" key="9">
    <source>
        <dbReference type="EMBL" id="ORX97991.1"/>
    </source>
</evidence>
<dbReference type="GO" id="GO:0016192">
    <property type="term" value="P:vesicle-mediated transport"/>
    <property type="evidence" value="ECO:0007669"/>
    <property type="project" value="InterPro"/>
</dbReference>
<comment type="caution">
    <text evidence="9">The sequence shown here is derived from an EMBL/GenBank/DDBJ whole genome shotgun (WGS) entry which is preliminary data.</text>
</comment>
<comment type="similarity">
    <text evidence="2 6">Belongs to the YIP1 family.</text>
</comment>
<evidence type="ECO:0000313" key="10">
    <source>
        <dbReference type="Proteomes" id="UP000193498"/>
    </source>
</evidence>
<dbReference type="GO" id="GO:0000139">
    <property type="term" value="C:Golgi membrane"/>
    <property type="evidence" value="ECO:0007669"/>
    <property type="project" value="UniProtKB-SubCell"/>
</dbReference>
<evidence type="ECO:0000256" key="4">
    <source>
        <dbReference type="ARBA" id="ARBA00022989"/>
    </source>
</evidence>
<comment type="subcellular location">
    <subcellularLocation>
        <location evidence="6">Golgi apparatus membrane</location>
        <topology evidence="6">Multi-pass membrane protein</topology>
    </subcellularLocation>
    <subcellularLocation>
        <location evidence="1">Membrane</location>
        <topology evidence="1">Multi-pass membrane protein</topology>
    </subcellularLocation>
</comment>
<accession>A0A1Y1YIZ1</accession>
<feature type="transmembrane region" description="Helical" evidence="6">
    <location>
        <begin position="107"/>
        <end position="131"/>
    </location>
</feature>
<gene>
    <name evidence="9" type="ORF">K493DRAFT_313841</name>
</gene>
<dbReference type="PANTHER" id="PTHR12822:SF2">
    <property type="entry name" value="PROTEIN YIPF"/>
    <property type="match status" value="1"/>
</dbReference>
<feature type="domain" description="Yip1" evidence="8">
    <location>
        <begin position="91"/>
        <end position="250"/>
    </location>
</feature>
<dbReference type="InterPro" id="IPR039765">
    <property type="entry name" value="Yip5/YIPF1/YIPF2"/>
</dbReference>
<evidence type="ECO:0000259" key="8">
    <source>
        <dbReference type="Pfam" id="PF04893"/>
    </source>
</evidence>
<keyword evidence="5 6" id="KW-0472">Membrane</keyword>
<evidence type="ECO:0000256" key="1">
    <source>
        <dbReference type="ARBA" id="ARBA00004141"/>
    </source>
</evidence>
<dbReference type="AlphaFoldDB" id="A0A1Y1YIZ1"/>
<dbReference type="Pfam" id="PF04893">
    <property type="entry name" value="Yip1"/>
    <property type="match status" value="1"/>
</dbReference>
<evidence type="ECO:0000256" key="2">
    <source>
        <dbReference type="ARBA" id="ARBA00010596"/>
    </source>
</evidence>
<name>A0A1Y1YIZ1_9FUNG</name>
<dbReference type="PANTHER" id="PTHR12822">
    <property type="entry name" value="PROTEIN YIPF"/>
    <property type="match status" value="1"/>
</dbReference>
<evidence type="ECO:0000256" key="5">
    <source>
        <dbReference type="ARBA" id="ARBA00023136"/>
    </source>
</evidence>
<feature type="region of interest" description="Disordered" evidence="7">
    <location>
        <begin position="23"/>
        <end position="52"/>
    </location>
</feature>
<dbReference type="Proteomes" id="UP000193498">
    <property type="component" value="Unassembled WGS sequence"/>
</dbReference>
<dbReference type="STRING" id="1314790.A0A1Y1YIZ1"/>
<reference evidence="9 10" key="1">
    <citation type="submission" date="2016-07" db="EMBL/GenBank/DDBJ databases">
        <title>Pervasive Adenine N6-methylation of Active Genes in Fungi.</title>
        <authorList>
            <consortium name="DOE Joint Genome Institute"/>
            <person name="Mondo S.J."/>
            <person name="Dannebaum R.O."/>
            <person name="Kuo R.C."/>
            <person name="Labutti K."/>
            <person name="Haridas S."/>
            <person name="Kuo A."/>
            <person name="Salamov A."/>
            <person name="Ahrendt S.R."/>
            <person name="Lipzen A."/>
            <person name="Sullivan W."/>
            <person name="Andreopoulos W.B."/>
            <person name="Clum A."/>
            <person name="Lindquist E."/>
            <person name="Daum C."/>
            <person name="Ramamoorthy G.K."/>
            <person name="Gryganskyi A."/>
            <person name="Culley D."/>
            <person name="Magnuson J.K."/>
            <person name="James T.Y."/>
            <person name="O'Malley M.A."/>
            <person name="Stajich J.E."/>
            <person name="Spatafora J.W."/>
            <person name="Visel A."/>
            <person name="Grigoriev I.V."/>
        </authorList>
    </citation>
    <scope>NUCLEOTIDE SEQUENCE [LARGE SCALE GENOMIC DNA]</scope>
    <source>
        <strain evidence="9 10">CBS 931.73</strain>
    </source>
</reference>
<feature type="transmembrane region" description="Helical" evidence="6">
    <location>
        <begin position="174"/>
        <end position="195"/>
    </location>
</feature>
<sequence length="278" mass="30871">MSKGDYNVVLEVDNDLQFQDFPDTSVGGGLGNTGPAPDYSNPNYLHNPSQSSAGATSSNSLWSVEYYSQYFNVDTNQVSDRMIQSLVPFKTNFLEVIGDNPDLYGPFWVATTVIFTMFITSSLAESIAAYINDKPHAYDFISLWFATVTIYLYVLFGSLLVWGATKYFGCQPALLEVANIYGYGMTVWIPVSILSVIPSNILRWICTMVGFLISGYFLTKNLYHIILRSTAKTPRLLVIGILISHFIVACIFKVKFFSYDINLGVLPDAGKNIADIGN</sequence>
<feature type="transmembrane region" description="Helical" evidence="6">
    <location>
        <begin position="143"/>
        <end position="162"/>
    </location>
</feature>
<protein>
    <recommendedName>
        <fullName evidence="6">Protein YIP</fullName>
    </recommendedName>
</protein>
<feature type="transmembrane region" description="Helical" evidence="6">
    <location>
        <begin position="235"/>
        <end position="254"/>
    </location>
</feature>
<dbReference type="OrthoDB" id="10256463at2759"/>
<keyword evidence="3 6" id="KW-0812">Transmembrane</keyword>
<organism evidence="9 10">
    <name type="scientific">Basidiobolus meristosporus CBS 931.73</name>
    <dbReference type="NCBI Taxonomy" id="1314790"/>
    <lineage>
        <taxon>Eukaryota</taxon>
        <taxon>Fungi</taxon>
        <taxon>Fungi incertae sedis</taxon>
        <taxon>Zoopagomycota</taxon>
        <taxon>Entomophthoromycotina</taxon>
        <taxon>Basidiobolomycetes</taxon>
        <taxon>Basidiobolales</taxon>
        <taxon>Basidiobolaceae</taxon>
        <taxon>Basidiobolus</taxon>
    </lineage>
</organism>
<dbReference type="GO" id="GO:0031267">
    <property type="term" value="F:small GTPase binding"/>
    <property type="evidence" value="ECO:0007669"/>
    <property type="project" value="InterPro"/>
</dbReference>
<dbReference type="InParanoid" id="A0A1Y1YIZ1"/>
<dbReference type="EMBL" id="MCFE01000122">
    <property type="protein sequence ID" value="ORX97991.1"/>
    <property type="molecule type" value="Genomic_DNA"/>
</dbReference>
<feature type="transmembrane region" description="Helical" evidence="6">
    <location>
        <begin position="201"/>
        <end position="223"/>
    </location>
</feature>
<proteinExistence type="inferred from homology"/>
<dbReference type="FunCoup" id="A0A1Y1YIZ1">
    <property type="interactions" value="394"/>
</dbReference>
<keyword evidence="4 6" id="KW-1133">Transmembrane helix</keyword>
<keyword evidence="10" id="KW-1185">Reference proteome</keyword>